<name>A0A117I300_PAEAM</name>
<evidence type="ECO:0000313" key="3">
    <source>
        <dbReference type="Proteomes" id="UP000069697"/>
    </source>
</evidence>
<dbReference type="RefSeq" id="WP_062836945.1">
    <property type="nucleotide sequence ID" value="NZ_BCNV01000005.1"/>
</dbReference>
<gene>
    <name evidence="2" type="ORF">PAHA3_4676</name>
</gene>
<feature type="signal peptide" evidence="1">
    <location>
        <begin position="1"/>
        <end position="24"/>
    </location>
</feature>
<keyword evidence="1" id="KW-0732">Signal</keyword>
<dbReference type="Proteomes" id="UP000069697">
    <property type="component" value="Unassembled WGS sequence"/>
</dbReference>
<sequence>MIFNVNLGAGLALSILLSAHPASAIELEDRVQDALTTSPITVENTEDPIVTPMDIQLIRPFNYSSYNAYEKSFTLDPDNGETSNLWINNTSTDTVYAKITVGSLSPIDIPIKRGTQKTTRIGVIGTTNVKVYIYSSTGHKMDMNISARQF</sequence>
<evidence type="ECO:0000256" key="1">
    <source>
        <dbReference type="SAM" id="SignalP"/>
    </source>
</evidence>
<accession>A0A117I300</accession>
<protein>
    <submittedName>
        <fullName evidence="2">Uncharacterized protein</fullName>
    </submittedName>
</protein>
<dbReference type="AlphaFoldDB" id="A0A117I300"/>
<reference evidence="2 3" key="1">
    <citation type="journal article" date="2016" name="Genome Announc.">
        <title>Draft Genome Sequence of Paenibacillus amylolyticus Heshi-A3, Isolated from Fermented Rice Bran in a Japanese Fermented Seafood Dish.</title>
        <authorList>
            <person name="Akuzawa S."/>
            <person name="Nagaoka J."/>
            <person name="Kanekatsu M."/>
            <person name="Kubota E."/>
            <person name="Ohtake R."/>
            <person name="Suzuki T."/>
            <person name="Kanesaki Y."/>
        </authorList>
    </citation>
    <scope>NUCLEOTIDE SEQUENCE [LARGE SCALE GENOMIC DNA]</scope>
    <source>
        <strain evidence="2 3">Heshi-A3</strain>
    </source>
</reference>
<evidence type="ECO:0000313" key="2">
    <source>
        <dbReference type="EMBL" id="GAS84573.1"/>
    </source>
</evidence>
<reference evidence="3" key="2">
    <citation type="submission" date="2016-01" db="EMBL/GenBank/DDBJ databases">
        <title>Draft Genome Sequence of Paenibacillus amylolyticus Heshi-A3 that Was Isolated from Fermented Rice Bran with Aging Salted Mackerel, Which Was Named Heshiko as Traditional Fermented Seafood in Japan.</title>
        <authorList>
            <person name="Akuzawa S."/>
            <person name="Nakagawa J."/>
            <person name="Kanekatsu T."/>
            <person name="Kubota E."/>
            <person name="Ohtake R."/>
            <person name="Suzuki T."/>
            <person name="Kanesaki Y."/>
        </authorList>
    </citation>
    <scope>NUCLEOTIDE SEQUENCE [LARGE SCALE GENOMIC DNA]</scope>
    <source>
        <strain evidence="3">Heshi-A3</strain>
    </source>
</reference>
<feature type="chain" id="PRO_5007148458" evidence="1">
    <location>
        <begin position="25"/>
        <end position="150"/>
    </location>
</feature>
<proteinExistence type="predicted"/>
<dbReference type="EMBL" id="BCNV01000005">
    <property type="protein sequence ID" value="GAS84573.1"/>
    <property type="molecule type" value="Genomic_DNA"/>
</dbReference>
<comment type="caution">
    <text evidence="2">The sequence shown here is derived from an EMBL/GenBank/DDBJ whole genome shotgun (WGS) entry which is preliminary data.</text>
</comment>
<organism evidence="2 3">
    <name type="scientific">Paenibacillus amylolyticus</name>
    <dbReference type="NCBI Taxonomy" id="1451"/>
    <lineage>
        <taxon>Bacteria</taxon>
        <taxon>Bacillati</taxon>
        <taxon>Bacillota</taxon>
        <taxon>Bacilli</taxon>
        <taxon>Bacillales</taxon>
        <taxon>Paenibacillaceae</taxon>
        <taxon>Paenibacillus</taxon>
    </lineage>
</organism>